<dbReference type="EMBL" id="KZ305058">
    <property type="protein sequence ID" value="PIA33357.1"/>
    <property type="molecule type" value="Genomic_DNA"/>
</dbReference>
<accession>A0A2G5CR81</accession>
<keyword evidence="3" id="KW-0808">Transferase</keyword>
<evidence type="ECO:0000256" key="3">
    <source>
        <dbReference type="ARBA" id="ARBA00022679"/>
    </source>
</evidence>
<dbReference type="InterPro" id="IPR044174">
    <property type="entry name" value="BC10-like"/>
</dbReference>
<evidence type="ECO:0000256" key="1">
    <source>
        <dbReference type="ARBA" id="ARBA00004606"/>
    </source>
</evidence>
<evidence type="ECO:0000256" key="6">
    <source>
        <dbReference type="SAM" id="MobiDB-lite"/>
    </source>
</evidence>
<dbReference type="Pfam" id="PF02485">
    <property type="entry name" value="Branch"/>
    <property type="match status" value="1"/>
</dbReference>
<dbReference type="GO" id="GO:0016020">
    <property type="term" value="C:membrane"/>
    <property type="evidence" value="ECO:0007669"/>
    <property type="project" value="UniProtKB-SubCell"/>
</dbReference>
<keyword evidence="7" id="KW-1133">Transmembrane helix</keyword>
<dbReference type="PANTHER" id="PTHR31042">
    <property type="entry name" value="CORE-2/I-BRANCHING BETA-1,6-N-ACETYLGLUCOSAMINYLTRANSFERASE FAMILY PROTEIN-RELATED"/>
    <property type="match status" value="1"/>
</dbReference>
<evidence type="ECO:0000256" key="5">
    <source>
        <dbReference type="ARBA" id="ARBA00023180"/>
    </source>
</evidence>
<organism evidence="8 9">
    <name type="scientific">Aquilegia coerulea</name>
    <name type="common">Rocky mountain columbine</name>
    <dbReference type="NCBI Taxonomy" id="218851"/>
    <lineage>
        <taxon>Eukaryota</taxon>
        <taxon>Viridiplantae</taxon>
        <taxon>Streptophyta</taxon>
        <taxon>Embryophyta</taxon>
        <taxon>Tracheophyta</taxon>
        <taxon>Spermatophyta</taxon>
        <taxon>Magnoliopsida</taxon>
        <taxon>Ranunculales</taxon>
        <taxon>Ranunculaceae</taxon>
        <taxon>Thalictroideae</taxon>
        <taxon>Aquilegia</taxon>
    </lineage>
</organism>
<name>A0A2G5CR81_AQUCA</name>
<reference evidence="8 9" key="1">
    <citation type="submission" date="2017-09" db="EMBL/GenBank/DDBJ databases">
        <title>WGS assembly of Aquilegia coerulea Goldsmith.</title>
        <authorList>
            <person name="Hodges S."/>
            <person name="Kramer E."/>
            <person name="Nordborg M."/>
            <person name="Tomkins J."/>
            <person name="Borevitz J."/>
            <person name="Derieg N."/>
            <person name="Yan J."/>
            <person name="Mihaltcheva S."/>
            <person name="Hayes R.D."/>
            <person name="Rokhsar D."/>
        </authorList>
    </citation>
    <scope>NUCLEOTIDE SEQUENCE [LARGE SCALE GENOMIC DNA]</scope>
    <source>
        <strain evidence="9">cv. Goldsmith</strain>
    </source>
</reference>
<dbReference type="OrthoDB" id="191334at2759"/>
<feature type="compositionally biased region" description="Pro residues" evidence="6">
    <location>
        <begin position="64"/>
        <end position="89"/>
    </location>
</feature>
<evidence type="ECO:0000256" key="7">
    <source>
        <dbReference type="SAM" id="Phobius"/>
    </source>
</evidence>
<keyword evidence="5" id="KW-0325">Glycoprotein</keyword>
<evidence type="ECO:0000313" key="9">
    <source>
        <dbReference type="Proteomes" id="UP000230069"/>
    </source>
</evidence>
<sequence length="224" mass="25203">MKNQLKPPSSITKLFNLQFNIFIPIAFCVGLFIGTFIDHIKNPVSVFQDSQFSITSTISSSSSPSPPPPLQVLLSPPSPSLPPPPPPPQSHERVNVSCGTSGLKEHAKTSSTVFIHNMKDDELLWRASMVPRIRQFPYKRVPKVAFMFLTKWEVALAPLWEKFFKGYEGLYSIYVHSHPSFNKSMPNDSVFHGRVVPSKTLHPNTDVAARKENRQLNDHRSALI</sequence>
<keyword evidence="7" id="KW-0812">Transmembrane</keyword>
<evidence type="ECO:0000256" key="2">
    <source>
        <dbReference type="ARBA" id="ARBA00022676"/>
    </source>
</evidence>
<dbReference type="InParanoid" id="A0A2G5CR81"/>
<gene>
    <name evidence="8" type="ORF">AQUCO_04100047v1</name>
</gene>
<dbReference type="PANTHER" id="PTHR31042:SF77">
    <property type="entry name" value="GLYCOSYLTRANSFERASE"/>
    <property type="match status" value="1"/>
</dbReference>
<feature type="transmembrane region" description="Helical" evidence="7">
    <location>
        <begin position="21"/>
        <end position="40"/>
    </location>
</feature>
<dbReference type="AlphaFoldDB" id="A0A2G5CR81"/>
<keyword evidence="4 7" id="KW-0472">Membrane</keyword>
<proteinExistence type="predicted"/>
<keyword evidence="2" id="KW-0328">Glycosyltransferase</keyword>
<dbReference type="Proteomes" id="UP000230069">
    <property type="component" value="Unassembled WGS sequence"/>
</dbReference>
<dbReference type="GO" id="GO:0016757">
    <property type="term" value="F:glycosyltransferase activity"/>
    <property type="evidence" value="ECO:0007669"/>
    <property type="project" value="UniProtKB-KW"/>
</dbReference>
<dbReference type="STRING" id="218851.A0A2G5CR81"/>
<evidence type="ECO:0000313" key="8">
    <source>
        <dbReference type="EMBL" id="PIA33357.1"/>
    </source>
</evidence>
<dbReference type="InterPro" id="IPR003406">
    <property type="entry name" value="Glyco_trans_14"/>
</dbReference>
<feature type="region of interest" description="Disordered" evidence="6">
    <location>
        <begin position="58"/>
        <end position="96"/>
    </location>
</feature>
<protein>
    <submittedName>
        <fullName evidence="8">Uncharacterized protein</fullName>
    </submittedName>
</protein>
<comment type="subcellular location">
    <subcellularLocation>
        <location evidence="1">Membrane</location>
        <topology evidence="1">Single-pass type II membrane protein</topology>
    </subcellularLocation>
</comment>
<evidence type="ECO:0000256" key="4">
    <source>
        <dbReference type="ARBA" id="ARBA00023136"/>
    </source>
</evidence>
<keyword evidence="9" id="KW-1185">Reference proteome</keyword>